<keyword evidence="4 6" id="KW-1133">Transmembrane helix</keyword>
<dbReference type="PANTHER" id="PTHR30572:SF18">
    <property type="entry name" value="ABC-TYPE MACROLIDE FAMILY EXPORT SYSTEM PERMEASE COMPONENT 2"/>
    <property type="match status" value="1"/>
</dbReference>
<evidence type="ECO:0000256" key="5">
    <source>
        <dbReference type="ARBA" id="ARBA00023136"/>
    </source>
</evidence>
<protein>
    <submittedName>
        <fullName evidence="9">ABC transporter</fullName>
    </submittedName>
</protein>
<dbReference type="InterPro" id="IPR025857">
    <property type="entry name" value="MacB_PCD"/>
</dbReference>
<evidence type="ECO:0000313" key="9">
    <source>
        <dbReference type="EMBL" id="CTP87410.1"/>
    </source>
</evidence>
<feature type="transmembrane region" description="Helical" evidence="6">
    <location>
        <begin position="361"/>
        <end position="388"/>
    </location>
</feature>
<dbReference type="GO" id="GO:0005886">
    <property type="term" value="C:plasma membrane"/>
    <property type="evidence" value="ECO:0007669"/>
    <property type="project" value="UniProtKB-SubCell"/>
</dbReference>
<feature type="transmembrane region" description="Helical" evidence="6">
    <location>
        <begin position="408"/>
        <end position="429"/>
    </location>
</feature>
<dbReference type="Pfam" id="PF12704">
    <property type="entry name" value="MacB_PCD"/>
    <property type="match status" value="1"/>
</dbReference>
<dbReference type="Pfam" id="PF02687">
    <property type="entry name" value="FtsX"/>
    <property type="match status" value="1"/>
</dbReference>
<dbReference type="GO" id="GO:0022857">
    <property type="term" value="F:transmembrane transporter activity"/>
    <property type="evidence" value="ECO:0007669"/>
    <property type="project" value="TreeGrafter"/>
</dbReference>
<evidence type="ECO:0000256" key="6">
    <source>
        <dbReference type="SAM" id="Phobius"/>
    </source>
</evidence>
<keyword evidence="3 6" id="KW-0812">Transmembrane</keyword>
<dbReference type="InterPro" id="IPR050250">
    <property type="entry name" value="Macrolide_Exporter_MacB"/>
</dbReference>
<evidence type="ECO:0000256" key="4">
    <source>
        <dbReference type="ARBA" id="ARBA00022989"/>
    </source>
</evidence>
<keyword evidence="5 6" id="KW-0472">Membrane</keyword>
<dbReference type="PANTHER" id="PTHR30572">
    <property type="entry name" value="MEMBRANE COMPONENT OF TRANSPORTER-RELATED"/>
    <property type="match status" value="1"/>
</dbReference>
<dbReference type="EMBL" id="CXOI01000032">
    <property type="protein sequence ID" value="CTP87410.1"/>
    <property type="molecule type" value="Genomic_DNA"/>
</dbReference>
<keyword evidence="2" id="KW-1003">Cell membrane</keyword>
<feature type="domain" description="ABC3 transporter permease C-terminal" evidence="7">
    <location>
        <begin position="323"/>
        <end position="436"/>
    </location>
</feature>
<feature type="transmembrane region" description="Helical" evidence="6">
    <location>
        <begin position="319"/>
        <end position="341"/>
    </location>
</feature>
<comment type="subcellular location">
    <subcellularLocation>
        <location evidence="1">Cell membrane</location>
        <topology evidence="1">Multi-pass membrane protein</topology>
    </subcellularLocation>
</comment>
<gene>
    <name evidence="9" type="ORF">XTALMG727_2013</name>
</gene>
<accession>A0A0K2ZVI9</accession>
<feature type="transmembrane region" description="Helical" evidence="6">
    <location>
        <begin position="21"/>
        <end position="45"/>
    </location>
</feature>
<dbReference type="InterPro" id="IPR003838">
    <property type="entry name" value="ABC3_permease_C"/>
</dbReference>
<evidence type="ECO:0000259" key="7">
    <source>
        <dbReference type="Pfam" id="PF02687"/>
    </source>
</evidence>
<evidence type="ECO:0000313" key="10">
    <source>
        <dbReference type="Proteomes" id="UP000046187"/>
    </source>
</evidence>
<dbReference type="AlphaFoldDB" id="A0A0K2ZVI9"/>
<dbReference type="RefSeq" id="WP_053835261.1">
    <property type="nucleotide sequence ID" value="NZ_CXOI01000032.1"/>
</dbReference>
<organism evidence="9 10">
    <name type="scientific">Xanthomonas graminis pv. arrhenatheri LMG 727</name>
    <dbReference type="NCBI Taxonomy" id="1195923"/>
    <lineage>
        <taxon>Bacteria</taxon>
        <taxon>Pseudomonadati</taxon>
        <taxon>Pseudomonadota</taxon>
        <taxon>Gammaproteobacteria</taxon>
        <taxon>Lysobacterales</taxon>
        <taxon>Lysobacteraceae</taxon>
        <taxon>Xanthomonas</taxon>
        <taxon>Xanthomonas translucens group</taxon>
        <taxon>Xanthomonas graminis</taxon>
    </lineage>
</organism>
<reference evidence="10" key="1">
    <citation type="submission" date="2015-07" db="EMBL/GenBank/DDBJ databases">
        <authorList>
            <person name="Wibberg D."/>
        </authorList>
    </citation>
    <scope>NUCLEOTIDE SEQUENCE [LARGE SCALE GENOMIC DNA]</scope>
</reference>
<sequence length="443" mass="48236">MPLPYAVELGLKGARRHPRTVLLAVFTLALGLASVMTMLTLLTLLSADPLPGLSQQLYTGWVESRQAQKSNDDMEPNPLPPSHWKLGDAKAFIAAHPDIAQTALAASYLTVGDEDGKRRQGIYGVMALGPMPAMFGVPLRHGRAWTAQEERAATPVAIIGHTLSLKLFGTENGVGKQIRVGKHLFRVIGISDDWHPRPAFYFIQSLDTVWSETRIELFVPVQATLDAAATPLVDQQCDDSSPGGVRFNEINVAACRWMNLWAQLRTPAQVNSYRDALLAFANARHAAGIYARPPQATLHSVPEWLDANRVVPDNVRLNFWLTIALLALCVVNVAGLLAARFFKRAGEIGVHRVLGAPRGSVFVRCLTEAGLIGLLGGVLALPATLFGLWVVRLQDQSYSTLARFQPELFLPLLLLAVCTGLLVGVIPAWRAVQLQPALQVKSL</sequence>
<keyword evidence="10" id="KW-1185">Reference proteome</keyword>
<dbReference type="Proteomes" id="UP000046187">
    <property type="component" value="Unassembled WGS sequence"/>
</dbReference>
<proteinExistence type="predicted"/>
<evidence type="ECO:0000259" key="8">
    <source>
        <dbReference type="Pfam" id="PF12704"/>
    </source>
</evidence>
<evidence type="ECO:0000256" key="3">
    <source>
        <dbReference type="ARBA" id="ARBA00022692"/>
    </source>
</evidence>
<feature type="domain" description="MacB-like periplasmic core" evidence="8">
    <location>
        <begin position="22"/>
        <end position="222"/>
    </location>
</feature>
<evidence type="ECO:0000256" key="1">
    <source>
        <dbReference type="ARBA" id="ARBA00004651"/>
    </source>
</evidence>
<name>A0A0K2ZVI9_9XANT</name>
<evidence type="ECO:0000256" key="2">
    <source>
        <dbReference type="ARBA" id="ARBA00022475"/>
    </source>
</evidence>